<dbReference type="SUPFAM" id="SSF52540">
    <property type="entry name" value="P-loop containing nucleoside triphosphate hydrolases"/>
    <property type="match status" value="1"/>
</dbReference>
<dbReference type="EMBL" id="CP123390">
    <property type="protein sequence ID" value="XCC97963.1"/>
    <property type="molecule type" value="Genomic_DNA"/>
</dbReference>
<evidence type="ECO:0000256" key="3">
    <source>
        <dbReference type="ARBA" id="ARBA00022741"/>
    </source>
</evidence>
<evidence type="ECO:0000256" key="1">
    <source>
        <dbReference type="ARBA" id="ARBA00005417"/>
    </source>
</evidence>
<keyword evidence="2" id="KW-0813">Transport</keyword>
<dbReference type="PANTHER" id="PTHR42788">
    <property type="entry name" value="TAURINE IMPORT ATP-BINDING PROTEIN-RELATED"/>
    <property type="match status" value="1"/>
</dbReference>
<dbReference type="Gene3D" id="3.40.50.300">
    <property type="entry name" value="P-loop containing nucleotide triphosphate hydrolases"/>
    <property type="match status" value="1"/>
</dbReference>
<protein>
    <submittedName>
        <fullName evidence="6">ABC transporter ATP-binding protein</fullName>
    </submittedName>
</protein>
<dbReference type="InterPro" id="IPR017871">
    <property type="entry name" value="ABC_transporter-like_CS"/>
</dbReference>
<dbReference type="InterPro" id="IPR050166">
    <property type="entry name" value="ABC_transporter_ATP-bind"/>
</dbReference>
<dbReference type="InterPro" id="IPR003439">
    <property type="entry name" value="ABC_transporter-like_ATP-bd"/>
</dbReference>
<dbReference type="InterPro" id="IPR003593">
    <property type="entry name" value="AAA+_ATPase"/>
</dbReference>
<dbReference type="AlphaFoldDB" id="A0AAU8AU09"/>
<keyword evidence="4 6" id="KW-0067">ATP-binding</keyword>
<proteinExistence type="inferred from homology"/>
<keyword evidence="3" id="KW-0547">Nucleotide-binding</keyword>
<reference evidence="6" key="1">
    <citation type="submission" date="2023-02" db="EMBL/GenBank/DDBJ databases">
        <title>Description and genomic characterization of Salipiger bruguierae sp. nov., isolated from the sediment of mangrove plant Bruguiera sexangula.</title>
        <authorList>
            <person name="Long M."/>
        </authorList>
    </citation>
    <scope>NUCLEOTIDE SEQUENCE</scope>
    <source>
        <strain evidence="6">H15</strain>
        <plasmid evidence="6">unnamed5</plasmid>
    </source>
</reference>
<organism evidence="6">
    <name type="scientific">Alloyangia sp. H15</name>
    <dbReference type="NCBI Taxonomy" id="3029062"/>
    <lineage>
        <taxon>Bacteria</taxon>
        <taxon>Pseudomonadati</taxon>
        <taxon>Pseudomonadota</taxon>
        <taxon>Alphaproteobacteria</taxon>
        <taxon>Rhodobacterales</taxon>
        <taxon>Roseobacteraceae</taxon>
        <taxon>Alloyangia</taxon>
    </lineage>
</organism>
<dbReference type="SMART" id="SM00382">
    <property type="entry name" value="AAA"/>
    <property type="match status" value="1"/>
</dbReference>
<evidence type="ECO:0000256" key="4">
    <source>
        <dbReference type="ARBA" id="ARBA00022840"/>
    </source>
</evidence>
<dbReference type="InterPro" id="IPR027417">
    <property type="entry name" value="P-loop_NTPase"/>
</dbReference>
<geneLocation type="plasmid" evidence="6">
    <name>unnamed5</name>
</geneLocation>
<keyword evidence="6" id="KW-0614">Plasmid</keyword>
<dbReference type="GO" id="GO:0016887">
    <property type="term" value="F:ATP hydrolysis activity"/>
    <property type="evidence" value="ECO:0007669"/>
    <property type="project" value="InterPro"/>
</dbReference>
<evidence type="ECO:0000259" key="5">
    <source>
        <dbReference type="PROSITE" id="PS50893"/>
    </source>
</evidence>
<dbReference type="RefSeq" id="WP_353476841.1">
    <property type="nucleotide sequence ID" value="NZ_CP123390.1"/>
</dbReference>
<accession>A0AAU8AU09</accession>
<name>A0AAU8AU09_9RHOB</name>
<dbReference type="CDD" id="cd03293">
    <property type="entry name" value="ABC_NrtD_SsuB_transporters"/>
    <property type="match status" value="1"/>
</dbReference>
<evidence type="ECO:0000313" key="6">
    <source>
        <dbReference type="EMBL" id="XCC97963.1"/>
    </source>
</evidence>
<gene>
    <name evidence="6" type="ORF">PVT71_28700</name>
</gene>
<dbReference type="PROSITE" id="PS00211">
    <property type="entry name" value="ABC_TRANSPORTER_1"/>
    <property type="match status" value="1"/>
</dbReference>
<dbReference type="GO" id="GO:0005524">
    <property type="term" value="F:ATP binding"/>
    <property type="evidence" value="ECO:0007669"/>
    <property type="project" value="UniProtKB-KW"/>
</dbReference>
<feature type="domain" description="ABC transporter" evidence="5">
    <location>
        <begin position="23"/>
        <end position="260"/>
    </location>
</feature>
<comment type="similarity">
    <text evidence="1">Belongs to the ABC transporter superfamily.</text>
</comment>
<dbReference type="PROSITE" id="PS50893">
    <property type="entry name" value="ABC_TRANSPORTER_2"/>
    <property type="match status" value="1"/>
</dbReference>
<evidence type="ECO:0000256" key="2">
    <source>
        <dbReference type="ARBA" id="ARBA00022448"/>
    </source>
</evidence>
<dbReference type="Pfam" id="PF00005">
    <property type="entry name" value="ABC_tran"/>
    <property type="match status" value="1"/>
</dbReference>
<dbReference type="PANTHER" id="PTHR42788:SF19">
    <property type="entry name" value="ALIPHATIC SULFONATES IMPORT ATP-BINDING PROTEIN SSUB 2"/>
    <property type="match status" value="1"/>
</dbReference>
<sequence length="280" mass="30643">MQAAPKPLNDLPRAVPARPEPVLELLSAEKSFATGRQGARQVLAPVDLTIARGELVTLIGPSGCGKSTLLNLMAGLLEPSDGRVLWWRGPKARTGAEGKRMSVVFQDATLMPWARVQKNVRLPLDLAGVPKAEGDARASAALEQVGLAGTERLYPRQMSGGMRMRASIARALVSAPDLLLMDEPFGALDEFTRNKLDDDLLRLRQERDLTLVFVTHSIYEAVFLSSRVIVMAAHPGRIHAELSIDTSYPRDEAFRVSQQFTDYCAELSRLLGEASTECPR</sequence>